<dbReference type="Proteomes" id="UP001283361">
    <property type="component" value="Unassembled WGS sequence"/>
</dbReference>
<gene>
    <name evidence="2" type="ORF">RRG08_042472</name>
</gene>
<name>A0AAE1DDG8_9GAST</name>
<dbReference type="EMBL" id="JAWDGP010004208">
    <property type="protein sequence ID" value="KAK3766694.1"/>
    <property type="molecule type" value="Genomic_DNA"/>
</dbReference>
<proteinExistence type="predicted"/>
<dbReference type="AlphaFoldDB" id="A0AAE1DDG8"/>
<feature type="region of interest" description="Disordered" evidence="1">
    <location>
        <begin position="64"/>
        <end position="86"/>
    </location>
</feature>
<evidence type="ECO:0000256" key="1">
    <source>
        <dbReference type="SAM" id="MobiDB-lite"/>
    </source>
</evidence>
<accession>A0AAE1DDG8</accession>
<organism evidence="2 3">
    <name type="scientific">Elysia crispata</name>
    <name type="common">lettuce slug</name>
    <dbReference type="NCBI Taxonomy" id="231223"/>
    <lineage>
        <taxon>Eukaryota</taxon>
        <taxon>Metazoa</taxon>
        <taxon>Spiralia</taxon>
        <taxon>Lophotrochozoa</taxon>
        <taxon>Mollusca</taxon>
        <taxon>Gastropoda</taxon>
        <taxon>Heterobranchia</taxon>
        <taxon>Euthyneura</taxon>
        <taxon>Panpulmonata</taxon>
        <taxon>Sacoglossa</taxon>
        <taxon>Placobranchoidea</taxon>
        <taxon>Plakobranchidae</taxon>
        <taxon>Elysia</taxon>
    </lineage>
</organism>
<reference evidence="2" key="1">
    <citation type="journal article" date="2023" name="G3 (Bethesda)">
        <title>A reference genome for the long-term kleptoplast-retaining sea slug Elysia crispata morphotype clarki.</title>
        <authorList>
            <person name="Eastman K.E."/>
            <person name="Pendleton A.L."/>
            <person name="Shaikh M.A."/>
            <person name="Suttiyut T."/>
            <person name="Ogas R."/>
            <person name="Tomko P."/>
            <person name="Gavelis G."/>
            <person name="Widhalm J.R."/>
            <person name="Wisecaver J.H."/>
        </authorList>
    </citation>
    <scope>NUCLEOTIDE SEQUENCE</scope>
    <source>
        <strain evidence="2">ECLA1</strain>
    </source>
</reference>
<protein>
    <submittedName>
        <fullName evidence="2">Uncharacterized protein</fullName>
    </submittedName>
</protein>
<evidence type="ECO:0000313" key="3">
    <source>
        <dbReference type="Proteomes" id="UP001283361"/>
    </source>
</evidence>
<keyword evidence="3" id="KW-1185">Reference proteome</keyword>
<evidence type="ECO:0000313" key="2">
    <source>
        <dbReference type="EMBL" id="KAK3766694.1"/>
    </source>
</evidence>
<sequence length="86" mass="9614">MPGYYEMSETDCWWVSDLRMWSASNNLALSLKSNPWHEISLFKFAVPMKNSDRHRTAQTLDVHRDLSSAEPSSPAVGSGQSTAVTP</sequence>
<comment type="caution">
    <text evidence="2">The sequence shown here is derived from an EMBL/GenBank/DDBJ whole genome shotgun (WGS) entry which is preliminary data.</text>
</comment>